<feature type="non-terminal residue" evidence="1">
    <location>
        <position position="206"/>
    </location>
</feature>
<dbReference type="Proteomes" id="UP000499080">
    <property type="component" value="Unassembled WGS sequence"/>
</dbReference>
<proteinExistence type="predicted"/>
<evidence type="ECO:0000313" key="1">
    <source>
        <dbReference type="EMBL" id="GBO15615.1"/>
    </source>
</evidence>
<keyword evidence="2" id="KW-1185">Reference proteome</keyword>
<evidence type="ECO:0000313" key="2">
    <source>
        <dbReference type="Proteomes" id="UP000499080"/>
    </source>
</evidence>
<comment type="caution">
    <text evidence="1">The sequence shown here is derived from an EMBL/GenBank/DDBJ whole genome shotgun (WGS) entry which is preliminary data.</text>
</comment>
<accession>A0A4Y2URK5</accession>
<reference evidence="1 2" key="1">
    <citation type="journal article" date="2019" name="Sci. Rep.">
        <title>Orb-weaving spider Araneus ventricosus genome elucidates the spidroin gene catalogue.</title>
        <authorList>
            <person name="Kono N."/>
            <person name="Nakamura H."/>
            <person name="Ohtoshi R."/>
            <person name="Moran D.A.P."/>
            <person name="Shinohara A."/>
            <person name="Yoshida Y."/>
            <person name="Fujiwara M."/>
            <person name="Mori M."/>
            <person name="Tomita M."/>
            <person name="Arakawa K."/>
        </authorList>
    </citation>
    <scope>NUCLEOTIDE SEQUENCE [LARGE SCALE GENOMIC DNA]</scope>
</reference>
<gene>
    <name evidence="1" type="ORF">AVEN_145104_1</name>
</gene>
<dbReference type="EMBL" id="BGPR01039620">
    <property type="protein sequence ID" value="GBO15615.1"/>
    <property type="molecule type" value="Genomic_DNA"/>
</dbReference>
<sequence>MLKAQDYFTRVTLLFLEVSLQYVIKRFKEENRIENKVVILFSLNPQTVQSNPARKQSHAIRSLSEVISKTEEESVQNTKAGPTITPESKTEIIKELEKLIKTVEGKPGTETDDKPCDSETCTKLKKENVILKKVEITRDWMLKPAYPCDEWDEVFRFCFLHRNLGNTVTFVLAIPPATSTGRVRVEWHQEFNTIDPKMNKTYNINP</sequence>
<dbReference type="OrthoDB" id="6436422at2759"/>
<protein>
    <submittedName>
        <fullName evidence="1">Uncharacterized protein</fullName>
    </submittedName>
</protein>
<dbReference type="AlphaFoldDB" id="A0A4Y2URK5"/>
<organism evidence="1 2">
    <name type="scientific">Araneus ventricosus</name>
    <name type="common">Orbweaver spider</name>
    <name type="synonym">Epeira ventricosa</name>
    <dbReference type="NCBI Taxonomy" id="182803"/>
    <lineage>
        <taxon>Eukaryota</taxon>
        <taxon>Metazoa</taxon>
        <taxon>Ecdysozoa</taxon>
        <taxon>Arthropoda</taxon>
        <taxon>Chelicerata</taxon>
        <taxon>Arachnida</taxon>
        <taxon>Araneae</taxon>
        <taxon>Araneomorphae</taxon>
        <taxon>Entelegynae</taxon>
        <taxon>Araneoidea</taxon>
        <taxon>Araneidae</taxon>
        <taxon>Araneus</taxon>
    </lineage>
</organism>
<name>A0A4Y2URK5_ARAVE</name>